<sequence>MEGYLIWVSGDVQKYEYRIQVVKMARTLGIKGMVQTLPDGRVRVMAEGEEADLERFAEALKMENSFFWVSCVEIKRFNPHGNFNDFYLALTERDYEFWLDEWIKYLEELLDVTKEGFERVVRGTDRKPPL</sequence>
<dbReference type="PANTHER" id="PTHR47268:SF4">
    <property type="entry name" value="ACYLPHOSPHATASE"/>
    <property type="match status" value="1"/>
</dbReference>
<dbReference type="GO" id="GO:0003998">
    <property type="term" value="F:acylphosphatase activity"/>
    <property type="evidence" value="ECO:0007669"/>
    <property type="project" value="UniProtKB-EC"/>
</dbReference>
<dbReference type="InterPro" id="IPR036046">
    <property type="entry name" value="Acylphosphatase-like_dom_sf"/>
</dbReference>
<dbReference type="InterPro" id="IPR020456">
    <property type="entry name" value="Acylphosphatase"/>
</dbReference>
<dbReference type="Pfam" id="PF00708">
    <property type="entry name" value="Acylphosphatase"/>
    <property type="match status" value="1"/>
</dbReference>
<dbReference type="Proteomes" id="UP001220010">
    <property type="component" value="Unassembled WGS sequence"/>
</dbReference>
<dbReference type="SUPFAM" id="SSF54975">
    <property type="entry name" value="Acylphosphatase/BLUF domain-like"/>
    <property type="match status" value="1"/>
</dbReference>
<dbReference type="EC" id="3.6.1.7" evidence="4"/>
<proteinExistence type="inferred from homology"/>
<evidence type="ECO:0000256" key="2">
    <source>
        <dbReference type="RuleBase" id="RU004168"/>
    </source>
</evidence>
<feature type="domain" description="Acylphosphatase-like" evidence="3">
    <location>
        <begin position="3"/>
        <end position="90"/>
    </location>
</feature>
<dbReference type="RefSeq" id="WP_316967626.1">
    <property type="nucleotide sequence ID" value="NZ_JARFPK010000085.1"/>
</dbReference>
<name>A0ABT5XB15_9EURY</name>
<evidence type="ECO:0000313" key="5">
    <source>
        <dbReference type="Proteomes" id="UP001220010"/>
    </source>
</evidence>
<reference evidence="4 5" key="1">
    <citation type="submission" date="2023-03" db="EMBL/GenBank/DDBJ databases">
        <title>WGS of Methanotrichaceae archaeon Mx.</title>
        <authorList>
            <person name="Sorokin D.Y."/>
            <person name="Merkel A.Y."/>
        </authorList>
    </citation>
    <scope>NUCLEOTIDE SEQUENCE [LARGE SCALE GENOMIC DNA]</scope>
    <source>
        <strain evidence="4 5">Mx</strain>
    </source>
</reference>
<dbReference type="Gene3D" id="3.30.70.100">
    <property type="match status" value="1"/>
</dbReference>
<keyword evidence="4" id="KW-0378">Hydrolase</keyword>
<evidence type="ECO:0000256" key="1">
    <source>
        <dbReference type="PROSITE-ProRule" id="PRU00520"/>
    </source>
</evidence>
<dbReference type="EMBL" id="JARFPK010000085">
    <property type="protein sequence ID" value="MDF0591904.1"/>
    <property type="molecule type" value="Genomic_DNA"/>
</dbReference>
<evidence type="ECO:0000259" key="3">
    <source>
        <dbReference type="PROSITE" id="PS51160"/>
    </source>
</evidence>
<comment type="caution">
    <text evidence="1">Lacks conserved residue(s) required for the propagation of feature annotation.</text>
</comment>
<comment type="similarity">
    <text evidence="2">Belongs to the acylphosphatase family.</text>
</comment>
<protein>
    <submittedName>
        <fullName evidence="4">Acylphosphatase</fullName>
        <ecNumber evidence="4">3.6.1.7</ecNumber>
    </submittedName>
</protein>
<dbReference type="PANTHER" id="PTHR47268">
    <property type="entry name" value="ACYLPHOSPHATASE"/>
    <property type="match status" value="1"/>
</dbReference>
<accession>A0ABT5XB15</accession>
<gene>
    <name evidence="4" type="ORF">P0O15_12125</name>
</gene>
<keyword evidence="5" id="KW-1185">Reference proteome</keyword>
<organism evidence="4 5">
    <name type="scientific">Candidatus Methanocrinis natronophilus</name>
    <dbReference type="NCBI Taxonomy" id="3033396"/>
    <lineage>
        <taxon>Archaea</taxon>
        <taxon>Methanobacteriati</taxon>
        <taxon>Methanobacteriota</taxon>
        <taxon>Stenosarchaea group</taxon>
        <taxon>Methanomicrobia</taxon>
        <taxon>Methanotrichales</taxon>
        <taxon>Methanotrichaceae</taxon>
        <taxon>Methanocrinis</taxon>
    </lineage>
</organism>
<dbReference type="InterPro" id="IPR001792">
    <property type="entry name" value="Acylphosphatase-like_dom"/>
</dbReference>
<comment type="caution">
    <text evidence="4">The sequence shown here is derived from an EMBL/GenBank/DDBJ whole genome shotgun (WGS) entry which is preliminary data.</text>
</comment>
<evidence type="ECO:0000313" key="4">
    <source>
        <dbReference type="EMBL" id="MDF0591904.1"/>
    </source>
</evidence>
<dbReference type="PROSITE" id="PS51160">
    <property type="entry name" value="ACYLPHOSPHATASE_3"/>
    <property type="match status" value="1"/>
</dbReference>